<evidence type="ECO:0000313" key="2">
    <source>
        <dbReference type="EMBL" id="KAL3787029.1"/>
    </source>
</evidence>
<evidence type="ECO:0000313" key="3">
    <source>
        <dbReference type="Proteomes" id="UP001516023"/>
    </source>
</evidence>
<dbReference type="SMART" id="SM00198">
    <property type="entry name" value="SCP"/>
    <property type="match status" value="1"/>
</dbReference>
<gene>
    <name evidence="2" type="ORF">HJC23_010646</name>
</gene>
<evidence type="ECO:0000259" key="1">
    <source>
        <dbReference type="SMART" id="SM00198"/>
    </source>
</evidence>
<dbReference type="Proteomes" id="UP001516023">
    <property type="component" value="Unassembled WGS sequence"/>
</dbReference>
<dbReference type="SUPFAM" id="SSF55797">
    <property type="entry name" value="PR-1-like"/>
    <property type="match status" value="1"/>
</dbReference>
<dbReference type="InterPro" id="IPR001283">
    <property type="entry name" value="CRISP-related"/>
</dbReference>
<comment type="caution">
    <text evidence="2">The sequence shown here is derived from an EMBL/GenBank/DDBJ whole genome shotgun (WGS) entry which is preliminary data.</text>
</comment>
<reference evidence="2 3" key="1">
    <citation type="journal article" date="2020" name="G3 (Bethesda)">
        <title>Improved Reference Genome for Cyclotella cryptica CCMP332, a Model for Cell Wall Morphogenesis, Salinity Adaptation, and Lipid Production in Diatoms (Bacillariophyta).</title>
        <authorList>
            <person name="Roberts W.R."/>
            <person name="Downey K.M."/>
            <person name="Ruck E.C."/>
            <person name="Traller J.C."/>
            <person name="Alverson A.J."/>
        </authorList>
    </citation>
    <scope>NUCLEOTIDE SEQUENCE [LARGE SCALE GENOMIC DNA]</scope>
    <source>
        <strain evidence="2 3">CCMP332</strain>
    </source>
</reference>
<protein>
    <recommendedName>
        <fullName evidence="1">SCP domain-containing protein</fullName>
    </recommendedName>
</protein>
<keyword evidence="3" id="KW-1185">Reference proteome</keyword>
<sequence>MMKKIVPLMLAAVSGEASRLGATIVERGVEEVGDHIEFFAPQLDVVDRRRIEAVTEVSEPKQVKEYRPDPNLIEVSPSRCRSRLLAHVLVGDDVQDEVDQFDRREAVTCSGNEAKVTVKLTTDAYGYETSYIIKDSNNNAVLAMPDAGSSFGKSQTYTESICLEPGQYTLRLKDSGGDGFCTNYGCGSVTVSVDGSTVVNISNDKSEWKVVDKKFSVIIFSGRGSVDSSSSTYTGDSGFVSKSCYDTSVYTKIDKYGKETTWKITEKGTSNVVAQMDAILDAYESKTIDAGCLQPGDYTLTFTDIDGICCKNGKGEFSLTVDGEELFTGGSFIGSISHDFKIGYDWGQGMQSRDWGFLQAHNTRRQDWHTRCNDMYCGKKYRPLKWSSGLAADAKVYAEKLLDSCDNQGLKHDPGIEQGENLAKNKGSGQWGELYDPDKIVKRFVDNEEFWGWHRNAHLTQAMWYPTKYLGCAESVKTMSNGETCRMQVCRYAKAGNCEMGLFNSEEGDNWMKPMMMDDSLCGPVCPPEGCYI</sequence>
<dbReference type="InterPro" id="IPR035940">
    <property type="entry name" value="CAP_sf"/>
</dbReference>
<dbReference type="EMBL" id="JABMIG020000183">
    <property type="protein sequence ID" value="KAL3787029.1"/>
    <property type="molecule type" value="Genomic_DNA"/>
</dbReference>
<proteinExistence type="predicted"/>
<dbReference type="Pfam" id="PF00188">
    <property type="entry name" value="CAP"/>
    <property type="match status" value="1"/>
</dbReference>
<dbReference type="Gene3D" id="3.40.33.10">
    <property type="entry name" value="CAP"/>
    <property type="match status" value="1"/>
</dbReference>
<feature type="domain" description="SCP" evidence="1">
    <location>
        <begin position="363"/>
        <end position="500"/>
    </location>
</feature>
<dbReference type="AlphaFoldDB" id="A0ABD3PGE3"/>
<dbReference type="PANTHER" id="PTHR10334">
    <property type="entry name" value="CYSTEINE-RICH SECRETORY PROTEIN-RELATED"/>
    <property type="match status" value="1"/>
</dbReference>
<dbReference type="InterPro" id="IPR014044">
    <property type="entry name" value="CAP_dom"/>
</dbReference>
<organism evidence="2 3">
    <name type="scientific">Cyclotella cryptica</name>
    <dbReference type="NCBI Taxonomy" id="29204"/>
    <lineage>
        <taxon>Eukaryota</taxon>
        <taxon>Sar</taxon>
        <taxon>Stramenopiles</taxon>
        <taxon>Ochrophyta</taxon>
        <taxon>Bacillariophyta</taxon>
        <taxon>Coscinodiscophyceae</taxon>
        <taxon>Thalassiosirophycidae</taxon>
        <taxon>Stephanodiscales</taxon>
        <taxon>Stephanodiscaceae</taxon>
        <taxon>Cyclotella</taxon>
    </lineage>
</organism>
<dbReference type="FunFam" id="3.40.33.10:FF:000029">
    <property type="entry name" value="Predicted protein"/>
    <property type="match status" value="1"/>
</dbReference>
<name>A0ABD3PGE3_9STRA</name>
<accession>A0ABD3PGE3</accession>